<keyword evidence="5" id="KW-0732">Signal</keyword>
<dbReference type="GO" id="GO:0046872">
    <property type="term" value="F:metal ion binding"/>
    <property type="evidence" value="ECO:0007669"/>
    <property type="project" value="UniProtKB-KW"/>
</dbReference>
<dbReference type="KEGG" id="nkf:Nkreftii_003318"/>
<dbReference type="Pfam" id="PF13442">
    <property type="entry name" value="Cytochrome_CBB3"/>
    <property type="match status" value="1"/>
</dbReference>
<dbReference type="InterPro" id="IPR009056">
    <property type="entry name" value="Cyt_c-like_dom"/>
</dbReference>
<evidence type="ECO:0000256" key="2">
    <source>
        <dbReference type="ARBA" id="ARBA00022723"/>
    </source>
</evidence>
<proteinExistence type="predicted"/>
<feature type="signal peptide" evidence="5">
    <location>
        <begin position="1"/>
        <end position="26"/>
    </location>
</feature>
<evidence type="ECO:0000259" key="6">
    <source>
        <dbReference type="PROSITE" id="PS51007"/>
    </source>
</evidence>
<name>A0A7S8FGS9_9BACT</name>
<feature type="domain" description="Cytochrome c" evidence="6">
    <location>
        <begin position="36"/>
        <end position="109"/>
    </location>
</feature>
<evidence type="ECO:0000256" key="3">
    <source>
        <dbReference type="ARBA" id="ARBA00023004"/>
    </source>
</evidence>
<dbReference type="EMBL" id="CP047423">
    <property type="protein sequence ID" value="QPD05544.1"/>
    <property type="molecule type" value="Genomic_DNA"/>
</dbReference>
<feature type="chain" id="PRO_5032442521" evidence="5">
    <location>
        <begin position="27"/>
        <end position="109"/>
    </location>
</feature>
<evidence type="ECO:0000313" key="7">
    <source>
        <dbReference type="EMBL" id="QPD05544.1"/>
    </source>
</evidence>
<dbReference type="GO" id="GO:0009055">
    <property type="term" value="F:electron transfer activity"/>
    <property type="evidence" value="ECO:0007669"/>
    <property type="project" value="InterPro"/>
</dbReference>
<keyword evidence="1 4" id="KW-0349">Heme</keyword>
<evidence type="ECO:0000256" key="5">
    <source>
        <dbReference type="SAM" id="SignalP"/>
    </source>
</evidence>
<organism evidence="7 8">
    <name type="scientific">Candidatus Nitrospira kreftii</name>
    <dbReference type="NCBI Taxonomy" id="2652173"/>
    <lineage>
        <taxon>Bacteria</taxon>
        <taxon>Pseudomonadati</taxon>
        <taxon>Nitrospirota</taxon>
        <taxon>Nitrospiria</taxon>
        <taxon>Nitrospirales</taxon>
        <taxon>Nitrospiraceae</taxon>
        <taxon>Nitrospira</taxon>
    </lineage>
</organism>
<sequence length="109" mass="11865">MKAGRMKFVVLVSGLIVMASHTGAMGAEQKEVSPGFAWKDGAEAYTKICALCHETSVGPALRGRELDPLYIRLIVRNGSRAMPAFRASEIDDHSLEKLAEYVSKPEGDK</sequence>
<dbReference type="GO" id="GO:0020037">
    <property type="term" value="F:heme binding"/>
    <property type="evidence" value="ECO:0007669"/>
    <property type="project" value="InterPro"/>
</dbReference>
<keyword evidence="2 4" id="KW-0479">Metal-binding</keyword>
<dbReference type="InterPro" id="IPR036909">
    <property type="entry name" value="Cyt_c-like_dom_sf"/>
</dbReference>
<accession>A0A7S8FGS9</accession>
<dbReference type="AlphaFoldDB" id="A0A7S8FGS9"/>
<dbReference type="SUPFAM" id="SSF46626">
    <property type="entry name" value="Cytochrome c"/>
    <property type="match status" value="1"/>
</dbReference>
<gene>
    <name evidence="7" type="ORF">Nkreftii_003318</name>
</gene>
<keyword evidence="3 4" id="KW-0408">Iron</keyword>
<dbReference type="Gene3D" id="1.10.760.10">
    <property type="entry name" value="Cytochrome c-like domain"/>
    <property type="match status" value="1"/>
</dbReference>
<reference evidence="7 8" key="1">
    <citation type="journal article" date="2020" name="ISME J.">
        <title>Enrichment and physiological characterization of a novel comammox Nitrospira indicates ammonium inhibition of complete nitrification.</title>
        <authorList>
            <person name="Sakoula D."/>
            <person name="Koch H."/>
            <person name="Frank J."/>
            <person name="Jetten M.S.M."/>
            <person name="van Kessel M.A.H.J."/>
            <person name="Lucker S."/>
        </authorList>
    </citation>
    <scope>NUCLEOTIDE SEQUENCE [LARGE SCALE GENOMIC DNA]</scope>
    <source>
        <strain evidence="7">Comreactor17</strain>
    </source>
</reference>
<dbReference type="Proteomes" id="UP000593737">
    <property type="component" value="Chromosome"/>
</dbReference>
<dbReference type="PROSITE" id="PS51007">
    <property type="entry name" value="CYTC"/>
    <property type="match status" value="1"/>
</dbReference>
<evidence type="ECO:0000256" key="4">
    <source>
        <dbReference type="PROSITE-ProRule" id="PRU00433"/>
    </source>
</evidence>
<evidence type="ECO:0000256" key="1">
    <source>
        <dbReference type="ARBA" id="ARBA00022617"/>
    </source>
</evidence>
<evidence type="ECO:0000313" key="8">
    <source>
        <dbReference type="Proteomes" id="UP000593737"/>
    </source>
</evidence>
<protein>
    <submittedName>
        <fullName evidence="7">4-cresol dehydrogenase [hydroxylating] cytochrome c subunit</fullName>
    </submittedName>
</protein>